<evidence type="ECO:0000313" key="4">
    <source>
        <dbReference type="EMBL" id="CAH1255603.1"/>
    </source>
</evidence>
<dbReference type="Gene3D" id="3.90.215.10">
    <property type="entry name" value="Gamma Fibrinogen, chain A, domain 1"/>
    <property type="match status" value="1"/>
</dbReference>
<dbReference type="PROSITE" id="PS51406">
    <property type="entry name" value="FIBRINOGEN_C_2"/>
    <property type="match status" value="1"/>
</dbReference>
<feature type="chain" id="PRO_5035480648" evidence="2">
    <location>
        <begin position="21"/>
        <end position="357"/>
    </location>
</feature>
<dbReference type="InterPro" id="IPR002181">
    <property type="entry name" value="Fibrinogen_a/b/g_C_dom"/>
</dbReference>
<evidence type="ECO:0000256" key="2">
    <source>
        <dbReference type="SAM" id="SignalP"/>
    </source>
</evidence>
<evidence type="ECO:0000259" key="3">
    <source>
        <dbReference type="PROSITE" id="PS51406"/>
    </source>
</evidence>
<evidence type="ECO:0000256" key="1">
    <source>
        <dbReference type="SAM" id="Coils"/>
    </source>
</evidence>
<dbReference type="GO" id="GO:0005615">
    <property type="term" value="C:extracellular space"/>
    <property type="evidence" value="ECO:0007669"/>
    <property type="project" value="TreeGrafter"/>
</dbReference>
<dbReference type="InterPro" id="IPR014716">
    <property type="entry name" value="Fibrinogen_a/b/g_C_1"/>
</dbReference>
<keyword evidence="2" id="KW-0732">Signal</keyword>
<dbReference type="InterPro" id="IPR036056">
    <property type="entry name" value="Fibrinogen-like_C"/>
</dbReference>
<dbReference type="InterPro" id="IPR050373">
    <property type="entry name" value="Fibrinogen_C-term_domain"/>
</dbReference>
<dbReference type="NCBIfam" id="NF040941">
    <property type="entry name" value="GGGWT_bact"/>
    <property type="match status" value="1"/>
</dbReference>
<proteinExistence type="predicted"/>
<dbReference type="Proteomes" id="UP000838412">
    <property type="component" value="Chromosome 2"/>
</dbReference>
<dbReference type="AlphaFoldDB" id="A0A8J9ZJ61"/>
<dbReference type="OrthoDB" id="6514358at2759"/>
<dbReference type="EMBL" id="OV696687">
    <property type="protein sequence ID" value="CAH1255603.1"/>
    <property type="molecule type" value="Genomic_DNA"/>
</dbReference>
<sequence length="357" mass="39610">MRSYLAALLLLCALNGLAYGACPAPLATELAKNIAADLAGSNCPSKTDAKLVALQANVKKETTQQDVTINMIEAMALVEEEASKKLEAKLDKLKILVRTLEGKIKRKKGELKVVDKPPKKQGDASKGDFPDCGNIKITDPSVKSGQYQIKIKGNTQKTPVKCDMETMNGGWTIILERDATQTKVVDFDKDLAAYKKGFDTPTDPNFILGLDHMTKLTQQGAYQLMVEMEDFDDAKATAMYKEFKVGDAASNFKLTIGKYDEESSTAGDALFLHNGKPFSVKGKDNDGNTKIDWAVVATGGWWYHEKGYSTHPTGKQLDKTKKADMEVQTINWMPWRGFEKLKKISFKVRRSDFKLVY</sequence>
<accession>A0A8J9ZJ61</accession>
<dbReference type="PANTHER" id="PTHR19143">
    <property type="entry name" value="FIBRINOGEN/TENASCIN/ANGIOPOEITIN"/>
    <property type="match status" value="1"/>
</dbReference>
<dbReference type="Pfam" id="PF00147">
    <property type="entry name" value="Fibrinogen_C"/>
    <property type="match status" value="1"/>
</dbReference>
<feature type="signal peptide" evidence="2">
    <location>
        <begin position="1"/>
        <end position="20"/>
    </location>
</feature>
<dbReference type="SUPFAM" id="SSF56496">
    <property type="entry name" value="Fibrinogen C-terminal domain-like"/>
    <property type="match status" value="1"/>
</dbReference>
<protein>
    <submittedName>
        <fullName evidence="4">TNR protein</fullName>
    </submittedName>
</protein>
<evidence type="ECO:0000313" key="5">
    <source>
        <dbReference type="Proteomes" id="UP000838412"/>
    </source>
</evidence>
<dbReference type="PANTHER" id="PTHR19143:SF458">
    <property type="entry name" value="FIBRINOGEN C-TERMINAL DOMAIN-CONTAINING PROTEIN-RELATED"/>
    <property type="match status" value="1"/>
</dbReference>
<dbReference type="SMART" id="SM00186">
    <property type="entry name" value="FBG"/>
    <property type="match status" value="1"/>
</dbReference>
<name>A0A8J9ZJ61_BRALA</name>
<keyword evidence="5" id="KW-1185">Reference proteome</keyword>
<keyword evidence="1" id="KW-0175">Coiled coil</keyword>
<feature type="coiled-coil region" evidence="1">
    <location>
        <begin position="83"/>
        <end position="110"/>
    </location>
</feature>
<reference evidence="4" key="1">
    <citation type="submission" date="2022-01" db="EMBL/GenBank/DDBJ databases">
        <authorList>
            <person name="Braso-Vives M."/>
        </authorList>
    </citation>
    <scope>NUCLEOTIDE SEQUENCE</scope>
</reference>
<gene>
    <name evidence="4" type="primary">TNR</name>
    <name evidence="4" type="ORF">BLAG_LOCUS14583</name>
</gene>
<feature type="domain" description="Fibrinogen C-terminal" evidence="3">
    <location>
        <begin position="123"/>
        <end position="352"/>
    </location>
</feature>
<organism evidence="4 5">
    <name type="scientific">Branchiostoma lanceolatum</name>
    <name type="common">Common lancelet</name>
    <name type="synonym">Amphioxus lanceolatum</name>
    <dbReference type="NCBI Taxonomy" id="7740"/>
    <lineage>
        <taxon>Eukaryota</taxon>
        <taxon>Metazoa</taxon>
        <taxon>Chordata</taxon>
        <taxon>Cephalochordata</taxon>
        <taxon>Leptocardii</taxon>
        <taxon>Amphioxiformes</taxon>
        <taxon>Branchiostomatidae</taxon>
        <taxon>Branchiostoma</taxon>
    </lineage>
</organism>